<dbReference type="InterPro" id="IPR050109">
    <property type="entry name" value="HTH-type_TetR-like_transc_reg"/>
</dbReference>
<keyword evidence="5" id="KW-1185">Reference proteome</keyword>
<dbReference type="PANTHER" id="PTHR30055:SF146">
    <property type="entry name" value="HTH-TYPE TRANSCRIPTIONAL DUAL REGULATOR CECR"/>
    <property type="match status" value="1"/>
</dbReference>
<dbReference type="Gene3D" id="1.10.357.10">
    <property type="entry name" value="Tetracycline Repressor, domain 2"/>
    <property type="match status" value="1"/>
</dbReference>
<dbReference type="SUPFAM" id="SSF46689">
    <property type="entry name" value="Homeodomain-like"/>
    <property type="match status" value="1"/>
</dbReference>
<evidence type="ECO:0000256" key="2">
    <source>
        <dbReference type="PROSITE-ProRule" id="PRU00335"/>
    </source>
</evidence>
<dbReference type="RefSeq" id="WP_311368406.1">
    <property type="nucleotide sequence ID" value="NZ_JAVRHX010000002.1"/>
</dbReference>
<evidence type="ECO:0000313" key="5">
    <source>
        <dbReference type="Proteomes" id="UP001253545"/>
    </source>
</evidence>
<keyword evidence="1 2" id="KW-0238">DNA-binding</keyword>
<organism evidence="4 5">
    <name type="scientific">Glaciecola petra</name>
    <dbReference type="NCBI Taxonomy" id="3075602"/>
    <lineage>
        <taxon>Bacteria</taxon>
        <taxon>Pseudomonadati</taxon>
        <taxon>Pseudomonadota</taxon>
        <taxon>Gammaproteobacteria</taxon>
        <taxon>Alteromonadales</taxon>
        <taxon>Alteromonadaceae</taxon>
        <taxon>Glaciecola</taxon>
    </lineage>
</organism>
<evidence type="ECO:0000313" key="4">
    <source>
        <dbReference type="EMBL" id="MDT0594886.1"/>
    </source>
</evidence>
<gene>
    <name evidence="4" type="ORF">RM552_08550</name>
</gene>
<evidence type="ECO:0000256" key="1">
    <source>
        <dbReference type="ARBA" id="ARBA00023125"/>
    </source>
</evidence>
<dbReference type="PRINTS" id="PR00455">
    <property type="entry name" value="HTHTETR"/>
</dbReference>
<dbReference type="Proteomes" id="UP001253545">
    <property type="component" value="Unassembled WGS sequence"/>
</dbReference>
<dbReference type="Pfam" id="PF00440">
    <property type="entry name" value="TetR_N"/>
    <property type="match status" value="1"/>
</dbReference>
<accession>A0ABU2ZQH6</accession>
<feature type="domain" description="HTH tetR-type" evidence="3">
    <location>
        <begin position="11"/>
        <end position="71"/>
    </location>
</feature>
<evidence type="ECO:0000259" key="3">
    <source>
        <dbReference type="PROSITE" id="PS50977"/>
    </source>
</evidence>
<reference evidence="4 5" key="1">
    <citation type="submission" date="2023-09" db="EMBL/GenBank/DDBJ databases">
        <authorList>
            <person name="Rey-Velasco X."/>
        </authorList>
    </citation>
    <scope>NUCLEOTIDE SEQUENCE [LARGE SCALE GENOMIC DNA]</scope>
    <source>
        <strain evidence="4 5">P117</strain>
    </source>
</reference>
<dbReference type="PANTHER" id="PTHR30055">
    <property type="entry name" value="HTH-TYPE TRANSCRIPTIONAL REGULATOR RUTR"/>
    <property type="match status" value="1"/>
</dbReference>
<feature type="DNA-binding region" description="H-T-H motif" evidence="2">
    <location>
        <begin position="34"/>
        <end position="53"/>
    </location>
</feature>
<comment type="caution">
    <text evidence="4">The sequence shown here is derived from an EMBL/GenBank/DDBJ whole genome shotgun (WGS) entry which is preliminary data.</text>
</comment>
<name>A0ABU2ZQH6_9ALTE</name>
<dbReference type="InterPro" id="IPR039536">
    <property type="entry name" value="TetR_C_Proteobacteria"/>
</dbReference>
<dbReference type="Pfam" id="PF14246">
    <property type="entry name" value="TetR_C_7"/>
    <property type="match status" value="1"/>
</dbReference>
<dbReference type="PROSITE" id="PS50977">
    <property type="entry name" value="HTH_TETR_2"/>
    <property type="match status" value="1"/>
</dbReference>
<protein>
    <submittedName>
        <fullName evidence="4">TetR/AcrR family transcriptional regulator</fullName>
    </submittedName>
</protein>
<dbReference type="EMBL" id="JAVRHX010000002">
    <property type="protein sequence ID" value="MDT0594886.1"/>
    <property type="molecule type" value="Genomic_DNA"/>
</dbReference>
<dbReference type="InterPro" id="IPR001647">
    <property type="entry name" value="HTH_TetR"/>
</dbReference>
<proteinExistence type="predicted"/>
<dbReference type="InterPro" id="IPR009057">
    <property type="entry name" value="Homeodomain-like_sf"/>
</dbReference>
<sequence length="210" mass="23393">MNQSIGRPTDSNKTIAILDTALKLFSSRGLEATSIESIAAESRVAKSTIYARFGNKINILEAVIKNFTMPIQQVWQEVSSENSIEERINSIGIALAVRVESREISRLEPVVMMAMIKYPKVADAFYYNGPGKVIEELTKFIDLAIRDGELTTIDETPSAAVMAEDLLGLWRGANSHVFKARSEGKDTVEKKELEVQIHRGTKLFLKLYGQ</sequence>